<reference evidence="6 7" key="1">
    <citation type="journal article" date="2020" name="bioRxiv">
        <title>Metabolic contributions of an alphaproteobacterial endosymbiont in the apicomplexan Cardiosporidium cionae.</title>
        <authorList>
            <person name="Hunter E.S."/>
            <person name="Paight C.J."/>
            <person name="Lane C.E."/>
        </authorList>
    </citation>
    <scope>NUCLEOTIDE SEQUENCE [LARGE SCALE GENOMIC DNA]</scope>
    <source>
        <strain evidence="6">ESH_2018</strain>
    </source>
</reference>
<dbReference type="SMART" id="SM00129">
    <property type="entry name" value="KISc"/>
    <property type="match status" value="1"/>
</dbReference>
<dbReference type="Pfam" id="PF00225">
    <property type="entry name" value="Kinesin"/>
    <property type="match status" value="1"/>
</dbReference>
<keyword evidence="4" id="KW-0505">Motor protein</keyword>
<dbReference type="PROSITE" id="PS50067">
    <property type="entry name" value="KINESIN_MOTOR_2"/>
    <property type="match status" value="1"/>
</dbReference>
<evidence type="ECO:0000313" key="7">
    <source>
        <dbReference type="Proteomes" id="UP000823046"/>
    </source>
</evidence>
<proteinExistence type="inferred from homology"/>
<gene>
    <name evidence="6" type="ORF">IE077_003226</name>
</gene>
<name>A0ABQ7J8U2_9APIC</name>
<dbReference type="EMBL" id="JADAQX010000400">
    <property type="protein sequence ID" value="KAF8820384.1"/>
    <property type="molecule type" value="Genomic_DNA"/>
</dbReference>
<keyword evidence="7" id="KW-1185">Reference proteome</keyword>
<dbReference type="InterPro" id="IPR036961">
    <property type="entry name" value="Kinesin_motor_dom_sf"/>
</dbReference>
<evidence type="ECO:0000256" key="4">
    <source>
        <dbReference type="RuleBase" id="RU000394"/>
    </source>
</evidence>
<evidence type="ECO:0000256" key="1">
    <source>
        <dbReference type="ARBA" id="ARBA00022741"/>
    </source>
</evidence>
<evidence type="ECO:0000256" key="2">
    <source>
        <dbReference type="ARBA" id="ARBA00022840"/>
    </source>
</evidence>
<feature type="domain" description="Kinesin motor" evidence="5">
    <location>
        <begin position="6"/>
        <end position="364"/>
    </location>
</feature>
<keyword evidence="4" id="KW-0493">Microtubule</keyword>
<keyword evidence="2 4" id="KW-0067">ATP-binding</keyword>
<dbReference type="InterPro" id="IPR027640">
    <property type="entry name" value="Kinesin-like_fam"/>
</dbReference>
<dbReference type="PANTHER" id="PTHR47968">
    <property type="entry name" value="CENTROMERE PROTEIN E"/>
    <property type="match status" value="1"/>
</dbReference>
<feature type="non-terminal residue" evidence="6">
    <location>
        <position position="1"/>
    </location>
</feature>
<dbReference type="InterPro" id="IPR001752">
    <property type="entry name" value="Kinesin_motor_dom"/>
</dbReference>
<comment type="similarity">
    <text evidence="3 4">Belongs to the TRAFAC class myosin-kinesin ATPase superfamily. Kinesin family.</text>
</comment>
<evidence type="ECO:0000259" key="5">
    <source>
        <dbReference type="PROSITE" id="PS50067"/>
    </source>
</evidence>
<dbReference type="Proteomes" id="UP000823046">
    <property type="component" value="Unassembled WGS sequence"/>
</dbReference>
<comment type="caution">
    <text evidence="3">Lacks conserved residue(s) required for the propagation of feature annotation.</text>
</comment>
<dbReference type="PRINTS" id="PR00380">
    <property type="entry name" value="KINESINHEAVY"/>
</dbReference>
<dbReference type="SUPFAM" id="SSF52540">
    <property type="entry name" value="P-loop containing nucleoside triphosphate hydrolases"/>
    <property type="match status" value="1"/>
</dbReference>
<accession>A0ABQ7J8U2</accession>
<dbReference type="PANTHER" id="PTHR47968:SF67">
    <property type="entry name" value="KINESIN MOTOR DOMAIN-CONTAINING PROTEIN"/>
    <property type="match status" value="1"/>
</dbReference>
<keyword evidence="1 4" id="KW-0547">Nucleotide-binding</keyword>
<dbReference type="Gene3D" id="3.40.850.10">
    <property type="entry name" value="Kinesin motor domain"/>
    <property type="match status" value="1"/>
</dbReference>
<sequence length="435" mass="49168">RPQSFTVQTFLRVRPTSAPSPTVKIDSEDNSLISIFLPKSVNHGYVNNTKLCHNFKFNGIFDSDSAQQGIFETCAQPVLDDVISGNITGSGKTFTITGGPDCYEDRGLIPRCTSHIFQERKRQTDCQIEVSVSYLEIYQEKGYDLLSAGSARKINDLNQLMTHISFSNARYIPDNKQNVLLLQIFLQEDEEGSIHFQNFSINRVSTEEEALNLLFIGDTNRIVAETPINDASSRSHCIFTIWVERRVHGSEYCRRAKLHLVDLAGSERSAKTGLHSDTRLFRESCSINLALHYLEKVILALHSRRKTENHSVHVPYRNSMITSVLRDSLGGNCKTIMIGTIAIENECIDETVSTCRFAQAVSQIENTPQINEELNPHVIIKRLKNQIVLLKEEINYLKGQHPSITTNDDEEIEELKQTTKISCATKVEQYLNGIM</sequence>
<comment type="caution">
    <text evidence="6">The sequence shown here is derived from an EMBL/GenBank/DDBJ whole genome shotgun (WGS) entry which is preliminary data.</text>
</comment>
<protein>
    <recommendedName>
        <fullName evidence="4">Kinesin-like protein</fullName>
    </recommendedName>
</protein>
<dbReference type="PROSITE" id="PS00411">
    <property type="entry name" value="KINESIN_MOTOR_1"/>
    <property type="match status" value="1"/>
</dbReference>
<evidence type="ECO:0000256" key="3">
    <source>
        <dbReference type="PROSITE-ProRule" id="PRU00283"/>
    </source>
</evidence>
<dbReference type="InterPro" id="IPR027417">
    <property type="entry name" value="P-loop_NTPase"/>
</dbReference>
<evidence type="ECO:0000313" key="6">
    <source>
        <dbReference type="EMBL" id="KAF8820384.1"/>
    </source>
</evidence>
<organism evidence="6 7">
    <name type="scientific">Cardiosporidium cionae</name>
    <dbReference type="NCBI Taxonomy" id="476202"/>
    <lineage>
        <taxon>Eukaryota</taxon>
        <taxon>Sar</taxon>
        <taxon>Alveolata</taxon>
        <taxon>Apicomplexa</taxon>
        <taxon>Aconoidasida</taxon>
        <taxon>Nephromycida</taxon>
        <taxon>Cardiosporidium</taxon>
    </lineage>
</organism>
<dbReference type="InterPro" id="IPR019821">
    <property type="entry name" value="Kinesin_motor_CS"/>
</dbReference>